<dbReference type="GO" id="GO:0003824">
    <property type="term" value="F:catalytic activity"/>
    <property type="evidence" value="ECO:0007669"/>
    <property type="project" value="UniProtKB-ARBA"/>
</dbReference>
<dbReference type="CDD" id="cd04692">
    <property type="entry name" value="NUDIX_Hydrolase"/>
    <property type="match status" value="1"/>
</dbReference>
<dbReference type="Gene3D" id="3.90.79.10">
    <property type="entry name" value="Nucleoside Triphosphate Pyrophosphohydrolase"/>
    <property type="match status" value="1"/>
</dbReference>
<dbReference type="PANTHER" id="PTHR10885:SF0">
    <property type="entry name" value="ISOPENTENYL-DIPHOSPHATE DELTA-ISOMERASE"/>
    <property type="match status" value="1"/>
</dbReference>
<dbReference type="SUPFAM" id="SSF55811">
    <property type="entry name" value="Nudix"/>
    <property type="match status" value="1"/>
</dbReference>
<evidence type="ECO:0000313" key="2">
    <source>
        <dbReference type="EMBL" id="SBW07774.1"/>
    </source>
</evidence>
<organism evidence="2">
    <name type="scientific">uncultured Dysgonomonas sp</name>
    <dbReference type="NCBI Taxonomy" id="206096"/>
    <lineage>
        <taxon>Bacteria</taxon>
        <taxon>Pseudomonadati</taxon>
        <taxon>Bacteroidota</taxon>
        <taxon>Bacteroidia</taxon>
        <taxon>Bacteroidales</taxon>
        <taxon>Dysgonomonadaceae</taxon>
        <taxon>Dysgonomonas</taxon>
        <taxon>environmental samples</taxon>
    </lineage>
</organism>
<sequence length="204" mass="24051">MEERFSVFDESYTKIGIATRDETHRIGLWHETFHCWFYYRDSSETYLYFQQRSDTKKDYAGLFDITAAGHLLSTESLSDGIREIEEELGIKVDFSDLKYLGYLPISITLPNIIDNEFTNIFTLEGKFSPQDFTLQEDEVMGIYEVPVSELEKVMVDEHYEVQVNGFITVNNSYQLSTKIFNRSNLCALCPEYYTFRIKHFRKLR</sequence>
<dbReference type="PROSITE" id="PS51462">
    <property type="entry name" value="NUDIX"/>
    <property type="match status" value="1"/>
</dbReference>
<dbReference type="RefSeq" id="WP_296944931.1">
    <property type="nucleotide sequence ID" value="NZ_LT599032.1"/>
</dbReference>
<gene>
    <name evidence="2" type="ORF">KL86DYS1_31756</name>
</gene>
<reference evidence="2" key="1">
    <citation type="submission" date="2016-04" db="EMBL/GenBank/DDBJ databases">
        <authorList>
            <person name="Evans L.H."/>
            <person name="Alamgir A."/>
            <person name="Owens N."/>
            <person name="Weber N.D."/>
            <person name="Virtaneva K."/>
            <person name="Barbian K."/>
            <person name="Babar A."/>
            <person name="Rosenke K."/>
        </authorList>
    </citation>
    <scope>NUCLEOTIDE SEQUENCE</scope>
    <source>
        <strain evidence="2">86-1</strain>
    </source>
</reference>
<dbReference type="AlphaFoldDB" id="A0A212K7S9"/>
<proteinExistence type="predicted"/>
<accession>A0A212K7S9</accession>
<dbReference type="PANTHER" id="PTHR10885">
    <property type="entry name" value="ISOPENTENYL-DIPHOSPHATE DELTA-ISOMERASE"/>
    <property type="match status" value="1"/>
</dbReference>
<name>A0A212K7S9_9BACT</name>
<dbReference type="EMBL" id="FLUM01000003">
    <property type="protein sequence ID" value="SBW07774.1"/>
    <property type="molecule type" value="Genomic_DNA"/>
</dbReference>
<dbReference type="InterPro" id="IPR000086">
    <property type="entry name" value="NUDIX_hydrolase_dom"/>
</dbReference>
<evidence type="ECO:0000259" key="1">
    <source>
        <dbReference type="PROSITE" id="PS51462"/>
    </source>
</evidence>
<protein>
    <recommendedName>
        <fullName evidence="1">Nudix hydrolase domain-containing protein</fullName>
    </recommendedName>
</protein>
<feature type="domain" description="Nudix hydrolase" evidence="1">
    <location>
        <begin position="28"/>
        <end position="167"/>
    </location>
</feature>
<dbReference type="InterPro" id="IPR015797">
    <property type="entry name" value="NUDIX_hydrolase-like_dom_sf"/>
</dbReference>